<gene>
    <name evidence="3" type="ORF">C1SCF055_LOCUS40021</name>
</gene>
<dbReference type="GO" id="GO:0070813">
    <property type="term" value="P:hydrogen sulfide metabolic process"/>
    <property type="evidence" value="ECO:0007669"/>
    <property type="project" value="TreeGrafter"/>
</dbReference>
<name>A0A9P1GIL4_9DINO</name>
<dbReference type="Gene3D" id="3.60.15.10">
    <property type="entry name" value="Ribonuclease Z/Hydroxyacylglutathione hydrolase-like"/>
    <property type="match status" value="1"/>
</dbReference>
<sequence>MPSRLARFYPEFRSFHHALPLGFPSFHLVETVLATWKATVNAVEKPGFVIEQLFDTQGSSTFSYLVGCTKSHEAVLIDPVLGMEGRDLALADELGFQVKYVLNTHCHADHITSGGAIKKLHPEAIKLQMMYLSMLHLPKVKTLISAASGAAADLKLKDGDQVHFGDYVPWRWGWEKIGHTDGCCLARSRSGSRFMDAFYGMTFVLEGPGEPKEVYRKNLVTGCDGDTLLIRGCGRTDFQQGNASALYESVHQKIFSLPEDTKIYPGPAKQKFIEDR</sequence>
<evidence type="ECO:0000313" key="4">
    <source>
        <dbReference type="EMBL" id="CAL4802487.1"/>
    </source>
</evidence>
<keyword evidence="5" id="KW-1185">Reference proteome</keyword>
<dbReference type="EMBL" id="CAMXCT020006518">
    <property type="protein sequence ID" value="CAL1168550.1"/>
    <property type="molecule type" value="Genomic_DNA"/>
</dbReference>
<dbReference type="SUPFAM" id="SSF56281">
    <property type="entry name" value="Metallo-hydrolase/oxidoreductase"/>
    <property type="match status" value="1"/>
</dbReference>
<dbReference type="GO" id="GO:0006749">
    <property type="term" value="P:glutathione metabolic process"/>
    <property type="evidence" value="ECO:0007669"/>
    <property type="project" value="InterPro"/>
</dbReference>
<dbReference type="EMBL" id="CAMXCT030006518">
    <property type="protein sequence ID" value="CAL4802487.1"/>
    <property type="molecule type" value="Genomic_DNA"/>
</dbReference>
<dbReference type="CDD" id="cd07724">
    <property type="entry name" value="POD-like_MBL-fold"/>
    <property type="match status" value="1"/>
</dbReference>
<proteinExistence type="predicted"/>
<dbReference type="PANTHER" id="PTHR43084">
    <property type="entry name" value="PERSULFIDE DIOXYGENASE ETHE1"/>
    <property type="match status" value="1"/>
</dbReference>
<dbReference type="PANTHER" id="PTHR43084:SF1">
    <property type="entry name" value="PERSULFIDE DIOXYGENASE ETHE1, MITOCHONDRIAL"/>
    <property type="match status" value="1"/>
</dbReference>
<keyword evidence="4" id="KW-0560">Oxidoreductase</keyword>
<feature type="domain" description="Metallo-beta-lactamase" evidence="2">
    <location>
        <begin position="60"/>
        <end position="267"/>
    </location>
</feature>
<dbReference type="AlphaFoldDB" id="A0A9P1GIL4"/>
<evidence type="ECO:0000313" key="5">
    <source>
        <dbReference type="Proteomes" id="UP001152797"/>
    </source>
</evidence>
<dbReference type="InterPro" id="IPR044528">
    <property type="entry name" value="POD-like_MBL-fold"/>
</dbReference>
<dbReference type="GO" id="GO:0046872">
    <property type="term" value="F:metal ion binding"/>
    <property type="evidence" value="ECO:0007669"/>
    <property type="project" value="UniProtKB-KW"/>
</dbReference>
<evidence type="ECO:0000259" key="2">
    <source>
        <dbReference type="SMART" id="SM00849"/>
    </source>
</evidence>
<dbReference type="InterPro" id="IPR051682">
    <property type="entry name" value="Mito_Persulfide_Diox"/>
</dbReference>
<keyword evidence="4" id="KW-0223">Dioxygenase</keyword>
<dbReference type="OrthoDB" id="449487at2759"/>
<dbReference type="Proteomes" id="UP001152797">
    <property type="component" value="Unassembled WGS sequence"/>
</dbReference>
<dbReference type="SMART" id="SM00849">
    <property type="entry name" value="Lactamase_B"/>
    <property type="match status" value="1"/>
</dbReference>
<organism evidence="3">
    <name type="scientific">Cladocopium goreaui</name>
    <dbReference type="NCBI Taxonomy" id="2562237"/>
    <lineage>
        <taxon>Eukaryota</taxon>
        <taxon>Sar</taxon>
        <taxon>Alveolata</taxon>
        <taxon>Dinophyceae</taxon>
        <taxon>Suessiales</taxon>
        <taxon>Symbiodiniaceae</taxon>
        <taxon>Cladocopium</taxon>
    </lineage>
</organism>
<protein>
    <submittedName>
        <fullName evidence="4">Persulfide dioxygenase ETHE1, mitochondrial (Ethylmalonic encephalopathy protein 1) (Hepatoma subtracted clone one protein) (Sulfur dioxygenase ETHE1)</fullName>
    </submittedName>
</protein>
<dbReference type="InterPro" id="IPR036866">
    <property type="entry name" value="RibonucZ/Hydroxyglut_hydro"/>
</dbReference>
<dbReference type="GO" id="GO:0050313">
    <property type="term" value="F:sulfur dioxygenase activity"/>
    <property type="evidence" value="ECO:0007669"/>
    <property type="project" value="InterPro"/>
</dbReference>
<comment type="caution">
    <text evidence="3">The sequence shown here is derived from an EMBL/GenBank/DDBJ whole genome shotgun (WGS) entry which is preliminary data.</text>
</comment>
<dbReference type="EMBL" id="CAMXCT010006518">
    <property type="protein sequence ID" value="CAI4015175.1"/>
    <property type="molecule type" value="Genomic_DNA"/>
</dbReference>
<evidence type="ECO:0000313" key="3">
    <source>
        <dbReference type="EMBL" id="CAI4015175.1"/>
    </source>
</evidence>
<evidence type="ECO:0000256" key="1">
    <source>
        <dbReference type="ARBA" id="ARBA00022723"/>
    </source>
</evidence>
<dbReference type="GO" id="GO:0005739">
    <property type="term" value="C:mitochondrion"/>
    <property type="evidence" value="ECO:0007669"/>
    <property type="project" value="TreeGrafter"/>
</dbReference>
<dbReference type="InterPro" id="IPR001279">
    <property type="entry name" value="Metallo-B-lactamas"/>
</dbReference>
<keyword evidence="1" id="KW-0479">Metal-binding</keyword>
<dbReference type="Pfam" id="PF00753">
    <property type="entry name" value="Lactamase_B"/>
    <property type="match status" value="1"/>
</dbReference>
<reference evidence="4 5" key="2">
    <citation type="submission" date="2024-05" db="EMBL/GenBank/DDBJ databases">
        <authorList>
            <person name="Chen Y."/>
            <person name="Shah S."/>
            <person name="Dougan E. K."/>
            <person name="Thang M."/>
            <person name="Chan C."/>
        </authorList>
    </citation>
    <scope>NUCLEOTIDE SEQUENCE [LARGE SCALE GENOMIC DNA]</scope>
</reference>
<accession>A0A9P1GIL4</accession>
<reference evidence="3" key="1">
    <citation type="submission" date="2022-10" db="EMBL/GenBank/DDBJ databases">
        <authorList>
            <person name="Chen Y."/>
            <person name="Dougan E. K."/>
            <person name="Chan C."/>
            <person name="Rhodes N."/>
            <person name="Thang M."/>
        </authorList>
    </citation>
    <scope>NUCLEOTIDE SEQUENCE</scope>
</reference>